<reference evidence="1 2" key="1">
    <citation type="submission" date="2023-07" db="EMBL/GenBank/DDBJ databases">
        <title>Sequencing the genomes of 1000 actinobacteria strains.</title>
        <authorList>
            <person name="Klenk H.-P."/>
        </authorList>
    </citation>
    <scope>NUCLEOTIDE SEQUENCE [LARGE SCALE GENOMIC DNA]</scope>
    <source>
        <strain evidence="1 2">DSM 19515</strain>
    </source>
</reference>
<organism evidence="1 2">
    <name type="scientific">Trueperella abortisuis</name>
    <dbReference type="NCBI Taxonomy" id="445930"/>
    <lineage>
        <taxon>Bacteria</taxon>
        <taxon>Bacillati</taxon>
        <taxon>Actinomycetota</taxon>
        <taxon>Actinomycetes</taxon>
        <taxon>Actinomycetales</taxon>
        <taxon>Actinomycetaceae</taxon>
        <taxon>Trueperella</taxon>
    </lineage>
</organism>
<name>A0ABT9PKS3_9ACTO</name>
<gene>
    <name evidence="1" type="ORF">J2S45_001673</name>
</gene>
<dbReference type="Proteomes" id="UP001230145">
    <property type="component" value="Unassembled WGS sequence"/>
</dbReference>
<dbReference type="RefSeq" id="WP_307635099.1">
    <property type="nucleotide sequence ID" value="NZ_JAUSQL010000001.1"/>
</dbReference>
<proteinExistence type="predicted"/>
<accession>A0ABT9PKS3</accession>
<sequence>MTGLETAKAWQVRPLEFFGVEGRGAWTETDRSLSVALELYERGKCPDCGIPRQIAYDPAMDGWFEVPDEATVCYACAARDRVVMDEHLRAEPGQKFPVVNTLPAEVR</sequence>
<evidence type="ECO:0000313" key="1">
    <source>
        <dbReference type="EMBL" id="MDP9832994.1"/>
    </source>
</evidence>
<comment type="caution">
    <text evidence="1">The sequence shown here is derived from an EMBL/GenBank/DDBJ whole genome shotgun (WGS) entry which is preliminary data.</text>
</comment>
<evidence type="ECO:0000313" key="2">
    <source>
        <dbReference type="Proteomes" id="UP001230145"/>
    </source>
</evidence>
<protein>
    <submittedName>
        <fullName evidence="1">Uncharacterized protein</fullName>
    </submittedName>
</protein>
<keyword evidence="2" id="KW-1185">Reference proteome</keyword>
<dbReference type="EMBL" id="JAUSQL010000001">
    <property type="protein sequence ID" value="MDP9832994.1"/>
    <property type="molecule type" value="Genomic_DNA"/>
</dbReference>